<comment type="caution">
    <text evidence="1">The sequence shown here is derived from an EMBL/GenBank/DDBJ whole genome shotgun (WGS) entry which is preliminary data.</text>
</comment>
<organism evidence="1 3">
    <name type="scientific">Natrinema saccharevitans</name>
    <dbReference type="NCBI Taxonomy" id="301967"/>
    <lineage>
        <taxon>Archaea</taxon>
        <taxon>Methanobacteriati</taxon>
        <taxon>Methanobacteriota</taxon>
        <taxon>Stenosarchaea group</taxon>
        <taxon>Halobacteria</taxon>
        <taxon>Halobacteriales</taxon>
        <taxon>Natrialbaceae</taxon>
        <taxon>Natrinema</taxon>
    </lineage>
</organism>
<dbReference type="OrthoDB" id="188314at2157"/>
<reference evidence="1" key="2">
    <citation type="submission" date="2016-04" db="EMBL/GenBank/DDBJ databases">
        <authorList>
            <person name="Evans L.H."/>
            <person name="Alamgir A."/>
            <person name="Owens N."/>
            <person name="Weber N.D."/>
            <person name="Virtaneva K."/>
            <person name="Barbian K."/>
            <person name="Babar A."/>
            <person name="Rosenke K."/>
        </authorList>
    </citation>
    <scope>NUCLEOTIDE SEQUENCE [LARGE SCALE GENOMIC DNA]</scope>
    <source>
        <strain evidence="1">AB14</strain>
    </source>
</reference>
<dbReference type="AlphaFoldDB" id="A0A1S8AR22"/>
<evidence type="ECO:0000313" key="3">
    <source>
        <dbReference type="Proteomes" id="UP000189370"/>
    </source>
</evidence>
<dbReference type="RefSeq" id="WP_076148792.1">
    <property type="nucleotide sequence ID" value="NZ_LWLN01000003.1"/>
</dbReference>
<gene>
    <name evidence="1" type="ORF">A6E15_19010</name>
    <name evidence="2" type="ORF">A6E15_19455</name>
</gene>
<name>A0A1S8AR22_9EURY</name>
<keyword evidence="3" id="KW-1185">Reference proteome</keyword>
<dbReference type="Proteomes" id="UP000189370">
    <property type="component" value="Unassembled WGS sequence"/>
</dbReference>
<reference evidence="3" key="1">
    <citation type="submission" date="2016-04" db="EMBL/GenBank/DDBJ databases">
        <authorList>
            <person name="Chen S.-C."/>
            <person name="Lai M.-C."/>
        </authorList>
    </citation>
    <scope>NUCLEOTIDE SEQUENCE [LARGE SCALE GENOMIC DNA]</scope>
    <source>
        <strain evidence="3">AB14</strain>
    </source>
</reference>
<dbReference type="EMBL" id="LWLN01000003">
    <property type="protein sequence ID" value="OLZ39056.1"/>
    <property type="molecule type" value="Genomic_DNA"/>
</dbReference>
<dbReference type="EMBL" id="LWLN01000003">
    <property type="protein sequence ID" value="OLZ39142.1"/>
    <property type="molecule type" value="Genomic_DNA"/>
</dbReference>
<sequence length="104" mass="11275">MTETLECRERAMLRGIPVGVGQTALCDGCGRTLRPNDRVEILVDVEGTVIDFATTRGPCCARGELPSETTRDCWLVSGRLATSHDHKMRSELVLSGASVIGRTD</sequence>
<accession>A0A1S8AR22</accession>
<evidence type="ECO:0000313" key="1">
    <source>
        <dbReference type="EMBL" id="OLZ39056.1"/>
    </source>
</evidence>
<protein>
    <submittedName>
        <fullName evidence="1">Uncharacterized protein</fullName>
    </submittedName>
</protein>
<proteinExistence type="predicted"/>
<evidence type="ECO:0000313" key="2">
    <source>
        <dbReference type="EMBL" id="OLZ39142.1"/>
    </source>
</evidence>